<evidence type="ECO:0000313" key="2">
    <source>
        <dbReference type="Proteomes" id="UP000639338"/>
    </source>
</evidence>
<reference evidence="1 2" key="1">
    <citation type="submission" date="2020-08" db="EMBL/GenBank/DDBJ databases">
        <title>Aphidius gifuensis genome sequencing and assembly.</title>
        <authorList>
            <person name="Du Z."/>
        </authorList>
    </citation>
    <scope>NUCLEOTIDE SEQUENCE [LARGE SCALE GENOMIC DNA]</scope>
    <source>
        <strain evidence="1">YNYX2018</strain>
        <tissue evidence="1">Adults</tissue>
    </source>
</reference>
<dbReference type="Proteomes" id="UP000639338">
    <property type="component" value="Unassembled WGS sequence"/>
</dbReference>
<keyword evidence="2" id="KW-1185">Reference proteome</keyword>
<sequence length="199" mass="24102">MTMTKYEKIMEKKLNEKLEESIKKIKLEMNDKKKLEVKFYMKKLDEKIKRQIIRIENDYEKKFKNELDDATVKLNKKLQKAVVQTRINVTNEMMKKLRDEIEYVVNDLDDEYQRKLCAQKDTMVADFNQIMRHVQVKTDDKINSFQQLKCEEYEILRVQMENKNIDNVNKAVLYHQQQCEIEKLKIRQGFEVITEGLLR</sequence>
<dbReference type="EMBL" id="JACMRX010000005">
    <property type="protein sequence ID" value="KAF7989678.1"/>
    <property type="molecule type" value="Genomic_DNA"/>
</dbReference>
<proteinExistence type="predicted"/>
<evidence type="ECO:0000313" key="1">
    <source>
        <dbReference type="EMBL" id="KAF7989678.1"/>
    </source>
</evidence>
<organism evidence="1 2">
    <name type="scientific">Aphidius gifuensis</name>
    <name type="common">Parasitoid wasp</name>
    <dbReference type="NCBI Taxonomy" id="684658"/>
    <lineage>
        <taxon>Eukaryota</taxon>
        <taxon>Metazoa</taxon>
        <taxon>Ecdysozoa</taxon>
        <taxon>Arthropoda</taxon>
        <taxon>Hexapoda</taxon>
        <taxon>Insecta</taxon>
        <taxon>Pterygota</taxon>
        <taxon>Neoptera</taxon>
        <taxon>Endopterygota</taxon>
        <taxon>Hymenoptera</taxon>
        <taxon>Apocrita</taxon>
        <taxon>Ichneumonoidea</taxon>
        <taxon>Braconidae</taxon>
        <taxon>Aphidiinae</taxon>
        <taxon>Aphidius</taxon>
    </lineage>
</organism>
<comment type="caution">
    <text evidence="1">The sequence shown here is derived from an EMBL/GenBank/DDBJ whole genome shotgun (WGS) entry which is preliminary data.</text>
</comment>
<dbReference type="AlphaFoldDB" id="A0A834XNJ0"/>
<dbReference type="OrthoDB" id="8196513at2759"/>
<protein>
    <submittedName>
        <fullName evidence="1">Uncharacterized protein</fullName>
    </submittedName>
</protein>
<accession>A0A834XNJ0</accession>
<gene>
    <name evidence="1" type="ORF">HCN44_008352</name>
</gene>
<name>A0A834XNJ0_APHGI</name>